<dbReference type="Proteomes" id="UP001060085">
    <property type="component" value="Linkage Group LG02"/>
</dbReference>
<protein>
    <submittedName>
        <fullName evidence="1">Uncharacterized protein</fullName>
    </submittedName>
</protein>
<evidence type="ECO:0000313" key="1">
    <source>
        <dbReference type="EMBL" id="KAI5675936.1"/>
    </source>
</evidence>
<comment type="caution">
    <text evidence="1">The sequence shown here is derived from an EMBL/GenBank/DDBJ whole genome shotgun (WGS) entry which is preliminary data.</text>
</comment>
<gene>
    <name evidence="1" type="ORF">M9H77_06886</name>
</gene>
<dbReference type="EMBL" id="CM044702">
    <property type="protein sequence ID" value="KAI5675936.1"/>
    <property type="molecule type" value="Genomic_DNA"/>
</dbReference>
<name>A0ACC0BTG4_CATRO</name>
<keyword evidence="2" id="KW-1185">Reference proteome</keyword>
<reference evidence="2" key="1">
    <citation type="journal article" date="2023" name="Nat. Plants">
        <title>Single-cell RNA sequencing provides a high-resolution roadmap for understanding the multicellular compartmentation of specialized metabolism.</title>
        <authorList>
            <person name="Sun S."/>
            <person name="Shen X."/>
            <person name="Li Y."/>
            <person name="Li Y."/>
            <person name="Wang S."/>
            <person name="Li R."/>
            <person name="Zhang H."/>
            <person name="Shen G."/>
            <person name="Guo B."/>
            <person name="Wei J."/>
            <person name="Xu J."/>
            <person name="St-Pierre B."/>
            <person name="Chen S."/>
            <person name="Sun C."/>
        </authorList>
    </citation>
    <scope>NUCLEOTIDE SEQUENCE [LARGE SCALE GENOMIC DNA]</scope>
</reference>
<accession>A0ACC0BTG4</accession>
<evidence type="ECO:0000313" key="2">
    <source>
        <dbReference type="Proteomes" id="UP001060085"/>
    </source>
</evidence>
<organism evidence="1 2">
    <name type="scientific">Catharanthus roseus</name>
    <name type="common">Madagascar periwinkle</name>
    <name type="synonym">Vinca rosea</name>
    <dbReference type="NCBI Taxonomy" id="4058"/>
    <lineage>
        <taxon>Eukaryota</taxon>
        <taxon>Viridiplantae</taxon>
        <taxon>Streptophyta</taxon>
        <taxon>Embryophyta</taxon>
        <taxon>Tracheophyta</taxon>
        <taxon>Spermatophyta</taxon>
        <taxon>Magnoliopsida</taxon>
        <taxon>eudicotyledons</taxon>
        <taxon>Gunneridae</taxon>
        <taxon>Pentapetalae</taxon>
        <taxon>asterids</taxon>
        <taxon>lamiids</taxon>
        <taxon>Gentianales</taxon>
        <taxon>Apocynaceae</taxon>
        <taxon>Rauvolfioideae</taxon>
        <taxon>Vinceae</taxon>
        <taxon>Catharanthinae</taxon>
        <taxon>Catharanthus</taxon>
    </lineage>
</organism>
<proteinExistence type="predicted"/>
<sequence length="135" mass="15043">MLGVQIYYARAISPAHLLYPLRLASFHFQNIPDIKPSYNSSRQEESKKRIAITLGASRGRKIERSTGYHGTNERIPPLASFCIKFYLFFAALGCGAYFLAPVGVVTSVLGCWAAGRLPRVSQFWRPKAVLHAPDT</sequence>